<proteinExistence type="predicted"/>
<keyword evidence="3" id="KW-1185">Reference proteome</keyword>
<evidence type="ECO:0000313" key="2">
    <source>
        <dbReference type="EMBL" id="NEM97232.1"/>
    </source>
</evidence>
<sequence length="221" mass="25355">MNINKASLIRLSFMIVIVASLTLTIYRILNQDWETVVATISLTIAVISAWIAYDTFYHQTLAQRPQLVIQPNFIDRSGLILITIKNHGENPAYNISVEWHNPIINSKEETFAFSKGTKKYDILVLGKNESVSTLLDGVASFYNKFKDSDLEYSGVISFTEKLKSSRKQHQYFNFSLTSFRRLVNETDVSITHNKLQSIPDHLESLQKEINHLRKELNTSKN</sequence>
<name>A0A6B3LJX4_9BACT</name>
<dbReference type="RefSeq" id="WP_163913413.1">
    <property type="nucleotide sequence ID" value="NZ_JAAGWD010000002.1"/>
</dbReference>
<keyword evidence="1" id="KW-0472">Membrane</keyword>
<dbReference type="EMBL" id="JAAGWD010000002">
    <property type="protein sequence ID" value="NEM97232.1"/>
    <property type="molecule type" value="Genomic_DNA"/>
</dbReference>
<protein>
    <submittedName>
        <fullName evidence="2">Uncharacterized protein</fullName>
    </submittedName>
</protein>
<dbReference type="Proteomes" id="UP000474777">
    <property type="component" value="Unassembled WGS sequence"/>
</dbReference>
<keyword evidence="1" id="KW-0812">Transmembrane</keyword>
<dbReference type="AlphaFoldDB" id="A0A6B3LJX4"/>
<keyword evidence="1" id="KW-1133">Transmembrane helix</keyword>
<reference evidence="2 3" key="1">
    <citation type="submission" date="2020-02" db="EMBL/GenBank/DDBJ databases">
        <authorList>
            <person name="Kim M.K."/>
        </authorList>
    </citation>
    <scope>NUCLEOTIDE SEQUENCE [LARGE SCALE GENOMIC DNA]</scope>
    <source>
        <strain evidence="2 3">BT327</strain>
    </source>
</reference>
<accession>A0A6B3LJX4</accession>
<feature type="transmembrane region" description="Helical" evidence="1">
    <location>
        <begin position="7"/>
        <end position="29"/>
    </location>
</feature>
<evidence type="ECO:0000313" key="3">
    <source>
        <dbReference type="Proteomes" id="UP000474777"/>
    </source>
</evidence>
<gene>
    <name evidence="2" type="ORF">GXP69_05965</name>
</gene>
<evidence type="ECO:0000256" key="1">
    <source>
        <dbReference type="SAM" id="Phobius"/>
    </source>
</evidence>
<organism evidence="2 3">
    <name type="scientific">Pontibacter burrus</name>
    <dbReference type="NCBI Taxonomy" id="2704466"/>
    <lineage>
        <taxon>Bacteria</taxon>
        <taxon>Pseudomonadati</taxon>
        <taxon>Bacteroidota</taxon>
        <taxon>Cytophagia</taxon>
        <taxon>Cytophagales</taxon>
        <taxon>Hymenobacteraceae</taxon>
        <taxon>Pontibacter</taxon>
    </lineage>
</organism>
<comment type="caution">
    <text evidence="2">The sequence shown here is derived from an EMBL/GenBank/DDBJ whole genome shotgun (WGS) entry which is preliminary data.</text>
</comment>
<feature type="transmembrane region" description="Helical" evidence="1">
    <location>
        <begin position="35"/>
        <end position="53"/>
    </location>
</feature>